<sequence length="134" mass="15711">MKTIIATAFTLFSLATTVTFAQGVYSRPFDNRPPQHGNSRYDYDQYQDEVKIDRIDAIVGLSRRQEKQLHKIEDNYDHIMQTSRMTPDGLRQLQLRKRQDMLAVLTPIQRDRLFAAQQPNRYNRNQPGPFGRRG</sequence>
<dbReference type="RefSeq" id="WP_182462564.1">
    <property type="nucleotide sequence ID" value="NZ_CP059732.1"/>
</dbReference>
<evidence type="ECO:0000313" key="2">
    <source>
        <dbReference type="EMBL" id="QMW05218.1"/>
    </source>
</evidence>
<name>A0A7G5H276_9BACT</name>
<accession>A0A7G5H276</accession>
<keyword evidence="3" id="KW-1185">Reference proteome</keyword>
<gene>
    <name evidence="2" type="ORF">H3H32_10180</name>
</gene>
<organism evidence="2 3">
    <name type="scientific">Spirosoma foliorum</name>
    <dbReference type="NCBI Taxonomy" id="2710596"/>
    <lineage>
        <taxon>Bacteria</taxon>
        <taxon>Pseudomonadati</taxon>
        <taxon>Bacteroidota</taxon>
        <taxon>Cytophagia</taxon>
        <taxon>Cytophagales</taxon>
        <taxon>Cytophagaceae</taxon>
        <taxon>Spirosoma</taxon>
    </lineage>
</organism>
<feature type="signal peptide" evidence="1">
    <location>
        <begin position="1"/>
        <end position="21"/>
    </location>
</feature>
<evidence type="ECO:0008006" key="4">
    <source>
        <dbReference type="Google" id="ProtNLM"/>
    </source>
</evidence>
<reference evidence="2 3" key="1">
    <citation type="submission" date="2020-07" db="EMBL/GenBank/DDBJ databases">
        <title>Spirosoma foliorum sp. nov., isolated from the leaves on the Nejang mountain Korea, Republic of.</title>
        <authorList>
            <person name="Ho H."/>
            <person name="Lee Y.-J."/>
            <person name="Nurcahyanto D.-A."/>
            <person name="Kim S.-G."/>
        </authorList>
    </citation>
    <scope>NUCLEOTIDE SEQUENCE [LARGE SCALE GENOMIC DNA]</scope>
    <source>
        <strain evidence="2 3">PL0136</strain>
    </source>
</reference>
<dbReference type="Proteomes" id="UP000515369">
    <property type="component" value="Chromosome"/>
</dbReference>
<protein>
    <recommendedName>
        <fullName evidence="4">P pilus assembly/Cpx signaling pathway, periplasmic inhibitor/zinc-resistance associated protein</fullName>
    </recommendedName>
</protein>
<keyword evidence="1" id="KW-0732">Signal</keyword>
<dbReference type="KEGG" id="sfol:H3H32_10180"/>
<feature type="chain" id="PRO_5028997377" description="P pilus assembly/Cpx signaling pathway, periplasmic inhibitor/zinc-resistance associated protein" evidence="1">
    <location>
        <begin position="22"/>
        <end position="134"/>
    </location>
</feature>
<evidence type="ECO:0000313" key="3">
    <source>
        <dbReference type="Proteomes" id="UP000515369"/>
    </source>
</evidence>
<dbReference type="AlphaFoldDB" id="A0A7G5H276"/>
<evidence type="ECO:0000256" key="1">
    <source>
        <dbReference type="SAM" id="SignalP"/>
    </source>
</evidence>
<proteinExistence type="predicted"/>
<dbReference type="EMBL" id="CP059732">
    <property type="protein sequence ID" value="QMW05218.1"/>
    <property type="molecule type" value="Genomic_DNA"/>
</dbReference>